<dbReference type="EMBL" id="BAAACW010000090">
    <property type="protein sequence ID" value="GAA0362838.1"/>
    <property type="molecule type" value="Genomic_DNA"/>
</dbReference>
<comment type="caution">
    <text evidence="2">The sequence shown here is derived from an EMBL/GenBank/DDBJ whole genome shotgun (WGS) entry which is preliminary data.</text>
</comment>
<keyword evidence="3" id="KW-1185">Reference proteome</keyword>
<evidence type="ECO:0000313" key="2">
    <source>
        <dbReference type="EMBL" id="GAA0362838.1"/>
    </source>
</evidence>
<gene>
    <name evidence="2" type="ORF">GCM10008932_14160</name>
</gene>
<keyword evidence="1" id="KW-0812">Transmembrane</keyword>
<evidence type="ECO:0000313" key="3">
    <source>
        <dbReference type="Proteomes" id="UP001501166"/>
    </source>
</evidence>
<name>A0ABN0XFY2_9LACT</name>
<sequence length="91" mass="10779">MLIKKNRLHSYIAVFSLVLLFGIIGYDVVNRREFREGYSALFIDEREEIIRSDITIDELEDLEYQWGKLIGMGDLERLATIERIKRTIEND</sequence>
<dbReference type="RefSeq" id="WP_343755121.1">
    <property type="nucleotide sequence ID" value="NZ_BAAACW010000090.1"/>
</dbReference>
<protein>
    <submittedName>
        <fullName evidence="2">Uncharacterized protein</fullName>
    </submittedName>
</protein>
<keyword evidence="1" id="KW-0472">Membrane</keyword>
<evidence type="ECO:0000256" key="1">
    <source>
        <dbReference type="SAM" id="Phobius"/>
    </source>
</evidence>
<keyword evidence="1" id="KW-1133">Transmembrane helix</keyword>
<organism evidence="2 3">
    <name type="scientific">Alkalibacterium iburiense</name>
    <dbReference type="NCBI Taxonomy" id="290589"/>
    <lineage>
        <taxon>Bacteria</taxon>
        <taxon>Bacillati</taxon>
        <taxon>Bacillota</taxon>
        <taxon>Bacilli</taxon>
        <taxon>Lactobacillales</taxon>
        <taxon>Carnobacteriaceae</taxon>
        <taxon>Alkalibacterium</taxon>
    </lineage>
</organism>
<accession>A0ABN0XFY2</accession>
<reference evidence="2 3" key="1">
    <citation type="journal article" date="2019" name="Int. J. Syst. Evol. Microbiol.">
        <title>The Global Catalogue of Microorganisms (GCM) 10K type strain sequencing project: providing services to taxonomists for standard genome sequencing and annotation.</title>
        <authorList>
            <consortium name="The Broad Institute Genomics Platform"/>
            <consortium name="The Broad Institute Genome Sequencing Center for Infectious Disease"/>
            <person name="Wu L."/>
            <person name="Ma J."/>
        </authorList>
    </citation>
    <scope>NUCLEOTIDE SEQUENCE [LARGE SCALE GENOMIC DNA]</scope>
    <source>
        <strain evidence="2 3">JCM 12662</strain>
    </source>
</reference>
<dbReference type="Proteomes" id="UP001501166">
    <property type="component" value="Unassembled WGS sequence"/>
</dbReference>
<feature type="transmembrane region" description="Helical" evidence="1">
    <location>
        <begin position="12"/>
        <end position="29"/>
    </location>
</feature>
<proteinExistence type="predicted"/>